<sequence>MAIHRRRQKFEHGLIAAGIGREQPRSGANCIQCVRVMTTEKRTNLNAHEMIAAGMVLAEIGDRKRPAMPNEDFLKGASRAAPVVSNNERLVTAPMSTAAPSVDARDDPNIRSLATGTPAASNSPATWRNNGGSVISALEHMKREERKRAREDKPPGVASGHVRVRPRDLSETSNTLAGASASVANHTSSALPSHEPRSPEPGYLDDFEFTAADLASIDEVLGGRGNTTVLDNGKAPIDAQRGALPALTVGRPSKAMNADSGMPPSSTSALPSHEPRSPEPGYLDDFEFTAADLASIDEVLGGRGNTTVLDNGKAPIDAQRGALPALTVGRPSKAKPQAVARLTSGCIELGDEVLIGRASTLSGQPATLFETRNQSFRRTGKWPTEEELDLMSVLIKISDPEGTYIPRPQLYFQLGQEKYAEVMDKVGLSHKNFSALRTSDQHFYDTPAGRRSCSHNYEFTLQAGTNNPDMLIKRPEGHFIGFWPKLFGMKSLAEITEKSGVENAWLKAADNTYMTQRVYNLAVRKGAEEAFAKFIARDDVTECNDVFHVSGRRTGEYVDSTIGCIRSVADPVQSTVVEDDPNASLLAPHDNGGWPTRPPDNMASGSSRRLDDRERCRGADIGR</sequence>
<reference evidence="2 3" key="1">
    <citation type="journal article" date="2019" name="Syst. Appl. Microbiol.">
        <title>Microvirga tunisiensis sp. nov., a root nodule symbiotic bacterium isolated from Lupinus micranthus and L. luteus grown in Northern Tunisia.</title>
        <authorList>
            <person name="Msaddak A."/>
            <person name="Rejili M."/>
            <person name="Duran D."/>
            <person name="Mars M."/>
            <person name="Palacios J.M."/>
            <person name="Ruiz-Argueso T."/>
            <person name="Rey L."/>
            <person name="Imperial J."/>
        </authorList>
    </citation>
    <scope>NUCLEOTIDE SEQUENCE [LARGE SCALE GENOMIC DNA]</scope>
    <source>
        <strain evidence="2 3">Lmie10</strain>
    </source>
</reference>
<name>A0A5N7MUI4_9HYPH</name>
<feature type="region of interest" description="Disordered" evidence="1">
    <location>
        <begin position="180"/>
        <end position="199"/>
    </location>
</feature>
<keyword evidence="3" id="KW-1185">Reference proteome</keyword>
<accession>A0A5N7MUI4</accession>
<feature type="compositionally biased region" description="Basic and acidic residues" evidence="1">
    <location>
        <begin position="608"/>
        <end position="623"/>
    </location>
</feature>
<feature type="compositionally biased region" description="Polar residues" evidence="1">
    <location>
        <begin position="112"/>
        <end position="133"/>
    </location>
</feature>
<comment type="caution">
    <text evidence="2">The sequence shown here is derived from an EMBL/GenBank/DDBJ whole genome shotgun (WGS) entry which is preliminary data.</text>
</comment>
<feature type="region of interest" description="Disordered" evidence="1">
    <location>
        <begin position="580"/>
        <end position="623"/>
    </location>
</feature>
<organism evidence="2 3">
    <name type="scientific">Microvirga tunisiensis</name>
    <dbReference type="NCBI Taxonomy" id="2108360"/>
    <lineage>
        <taxon>Bacteria</taxon>
        <taxon>Pseudomonadati</taxon>
        <taxon>Pseudomonadota</taxon>
        <taxon>Alphaproteobacteria</taxon>
        <taxon>Hyphomicrobiales</taxon>
        <taxon>Methylobacteriaceae</taxon>
        <taxon>Microvirga</taxon>
    </lineage>
</organism>
<feature type="compositionally biased region" description="Polar residues" evidence="1">
    <location>
        <begin position="180"/>
        <end position="191"/>
    </location>
</feature>
<dbReference type="RefSeq" id="WP_152717377.1">
    <property type="nucleotide sequence ID" value="NZ_VOSK01000390.1"/>
</dbReference>
<feature type="region of interest" description="Disordered" evidence="1">
    <location>
        <begin position="96"/>
        <end position="173"/>
    </location>
</feature>
<dbReference type="Proteomes" id="UP000403266">
    <property type="component" value="Unassembled WGS sequence"/>
</dbReference>
<feature type="region of interest" description="Disordered" evidence="1">
    <location>
        <begin position="251"/>
        <end position="279"/>
    </location>
</feature>
<gene>
    <name evidence="2" type="ORF">FS320_37460</name>
</gene>
<evidence type="ECO:0000256" key="1">
    <source>
        <dbReference type="SAM" id="MobiDB-lite"/>
    </source>
</evidence>
<dbReference type="AlphaFoldDB" id="A0A5N7MUI4"/>
<dbReference type="EMBL" id="VOSK01000390">
    <property type="protein sequence ID" value="MPR30548.1"/>
    <property type="molecule type" value="Genomic_DNA"/>
</dbReference>
<evidence type="ECO:0000313" key="2">
    <source>
        <dbReference type="EMBL" id="MPR30548.1"/>
    </source>
</evidence>
<evidence type="ECO:0000313" key="3">
    <source>
        <dbReference type="Proteomes" id="UP000403266"/>
    </source>
</evidence>
<dbReference type="OrthoDB" id="8292686at2"/>
<protein>
    <submittedName>
        <fullName evidence="2">Uncharacterized protein</fullName>
    </submittedName>
</protein>
<proteinExistence type="predicted"/>
<feature type="compositionally biased region" description="Basic and acidic residues" evidence="1">
    <location>
        <begin position="139"/>
        <end position="154"/>
    </location>
</feature>